<evidence type="ECO:0000256" key="5">
    <source>
        <dbReference type="ARBA" id="ARBA00022759"/>
    </source>
</evidence>
<comment type="subcellular location">
    <subcellularLocation>
        <location evidence="8">Cytoplasm</location>
    </subcellularLocation>
</comment>
<dbReference type="PROSITE" id="PS01306">
    <property type="entry name" value="UPF0054"/>
    <property type="match status" value="1"/>
</dbReference>
<organism evidence="9 10">
    <name type="scientific">Candidatus Arsenophonus lipoptenae</name>
    <dbReference type="NCBI Taxonomy" id="634113"/>
    <lineage>
        <taxon>Bacteria</taxon>
        <taxon>Pseudomonadati</taxon>
        <taxon>Pseudomonadota</taxon>
        <taxon>Gammaproteobacteria</taxon>
        <taxon>Enterobacterales</taxon>
        <taxon>Morganellaceae</taxon>
        <taxon>Arsenophonus</taxon>
    </lineage>
</organism>
<comment type="cofactor">
    <cofactor evidence="8">
        <name>Zn(2+)</name>
        <dbReference type="ChEBI" id="CHEBI:29105"/>
    </cofactor>
    <text evidence="8">Binds 1 zinc ion.</text>
</comment>
<dbReference type="SUPFAM" id="SSF55486">
    <property type="entry name" value="Metalloproteases ('zincins'), catalytic domain"/>
    <property type="match status" value="1"/>
</dbReference>
<keyword evidence="4 8" id="KW-0479">Metal-binding</keyword>
<keyword evidence="8" id="KW-0698">rRNA processing</keyword>
<keyword evidence="5 8" id="KW-0255">Endonuclease</keyword>
<evidence type="ECO:0000256" key="8">
    <source>
        <dbReference type="HAMAP-Rule" id="MF_00009"/>
    </source>
</evidence>
<feature type="binding site" evidence="8">
    <location>
        <position position="118"/>
    </location>
    <ligand>
        <name>Zn(2+)</name>
        <dbReference type="ChEBI" id="CHEBI:29105"/>
        <note>catalytic</note>
    </ligand>
</feature>
<proteinExistence type="inferred from homology"/>
<sequence>MKSVVLDLQLACKDCNGLPSKMVFQYWLEVCLINFQFKNEITIRIVDIPEIQYLNLAYRGKNKPTNILSFRFESLYNNKIPLLGDLVICRQIVEQEAIEQQKNINAYWAHMVIHGCLHLLGYNHQNDLEAEVMETMETIIIKKLGYPDPYNY</sequence>
<evidence type="ECO:0000256" key="7">
    <source>
        <dbReference type="ARBA" id="ARBA00022833"/>
    </source>
</evidence>
<comment type="function">
    <text evidence="8">Single strand-specific metallo-endoribonuclease involved in late-stage 70S ribosome quality control and in maturation of the 3' terminus of the 16S rRNA.</text>
</comment>
<keyword evidence="7 8" id="KW-0862">Zinc</keyword>
<dbReference type="KEGG" id="asy:AUT07_00468"/>
<dbReference type="Proteomes" id="UP000069926">
    <property type="component" value="Chromosome"/>
</dbReference>
<dbReference type="Gene3D" id="3.40.390.30">
    <property type="entry name" value="Metalloproteases ('zincins'), catalytic domain"/>
    <property type="match status" value="1"/>
</dbReference>
<dbReference type="PANTHER" id="PTHR46986">
    <property type="entry name" value="ENDORIBONUCLEASE YBEY, CHLOROPLASTIC"/>
    <property type="match status" value="1"/>
</dbReference>
<dbReference type="EMBL" id="CP013920">
    <property type="protein sequence ID" value="AMA65035.1"/>
    <property type="molecule type" value="Genomic_DNA"/>
</dbReference>
<dbReference type="InterPro" id="IPR023091">
    <property type="entry name" value="MetalPrtase_cat_dom_sf_prd"/>
</dbReference>
<dbReference type="GO" id="GO:0006364">
    <property type="term" value="P:rRNA processing"/>
    <property type="evidence" value="ECO:0007669"/>
    <property type="project" value="UniProtKB-UniRule"/>
</dbReference>
<feature type="binding site" evidence="8">
    <location>
        <position position="124"/>
    </location>
    <ligand>
        <name>Zn(2+)</name>
        <dbReference type="ChEBI" id="CHEBI:29105"/>
        <note>catalytic</note>
    </ligand>
</feature>
<dbReference type="AlphaFoldDB" id="A0A0X9VJ61"/>
<evidence type="ECO:0000256" key="2">
    <source>
        <dbReference type="ARBA" id="ARBA00022517"/>
    </source>
</evidence>
<keyword evidence="3 8" id="KW-0540">Nuclease</keyword>
<reference evidence="9 10" key="1">
    <citation type="submission" date="2016-01" db="EMBL/GenBank/DDBJ databases">
        <title>Genome sequence of Ca. Arsenophonus lipopteni, the exclusive symbiont of a blood sucking fly Lipoptena cervi (Diptera: Hippoboscidae).</title>
        <authorList>
            <person name="Novakova E."/>
            <person name="Hypsa V."/>
            <person name="Nguyen P."/>
            <person name="Husnik F."/>
            <person name="Darby A.C."/>
        </authorList>
    </citation>
    <scope>NUCLEOTIDE SEQUENCE [LARGE SCALE GENOMIC DNA]</scope>
    <source>
        <strain evidence="9 10">CB</strain>
    </source>
</reference>
<comment type="similarity">
    <text evidence="1 8">Belongs to the endoribonuclease YbeY family.</text>
</comment>
<dbReference type="InterPro" id="IPR002036">
    <property type="entry name" value="YbeY"/>
</dbReference>
<evidence type="ECO:0000256" key="3">
    <source>
        <dbReference type="ARBA" id="ARBA00022722"/>
    </source>
</evidence>
<dbReference type="PANTHER" id="PTHR46986:SF1">
    <property type="entry name" value="ENDORIBONUCLEASE YBEY, CHLOROPLASTIC"/>
    <property type="match status" value="1"/>
</dbReference>
<keyword evidence="10" id="KW-1185">Reference proteome</keyword>
<dbReference type="OrthoDB" id="9807740at2"/>
<evidence type="ECO:0000256" key="6">
    <source>
        <dbReference type="ARBA" id="ARBA00022801"/>
    </source>
</evidence>
<dbReference type="GO" id="GO:0004521">
    <property type="term" value="F:RNA endonuclease activity"/>
    <property type="evidence" value="ECO:0007669"/>
    <property type="project" value="UniProtKB-UniRule"/>
</dbReference>
<accession>A0A0X9VJ61</accession>
<evidence type="ECO:0000313" key="9">
    <source>
        <dbReference type="EMBL" id="AMA65035.1"/>
    </source>
</evidence>
<dbReference type="GO" id="GO:0005737">
    <property type="term" value="C:cytoplasm"/>
    <property type="evidence" value="ECO:0007669"/>
    <property type="project" value="UniProtKB-SubCell"/>
</dbReference>
<keyword evidence="2 8" id="KW-0690">Ribosome biogenesis</keyword>
<evidence type="ECO:0000256" key="1">
    <source>
        <dbReference type="ARBA" id="ARBA00010875"/>
    </source>
</evidence>
<protein>
    <recommendedName>
        <fullName evidence="8">Endoribonuclease YbeY</fullName>
        <ecNumber evidence="8">3.1.-.-</ecNumber>
    </recommendedName>
</protein>
<dbReference type="InterPro" id="IPR020549">
    <property type="entry name" value="YbeY_CS"/>
</dbReference>
<gene>
    <name evidence="8 9" type="primary">ybeY</name>
    <name evidence="9" type="ORF">AUT07_00468</name>
</gene>
<dbReference type="EC" id="3.1.-.-" evidence="8"/>
<evidence type="ECO:0000256" key="4">
    <source>
        <dbReference type="ARBA" id="ARBA00022723"/>
    </source>
</evidence>
<dbReference type="RefSeq" id="WP_066283669.1">
    <property type="nucleotide sequence ID" value="NZ_CP013920.1"/>
</dbReference>
<evidence type="ECO:0000313" key="10">
    <source>
        <dbReference type="Proteomes" id="UP000069926"/>
    </source>
</evidence>
<dbReference type="GO" id="GO:0008270">
    <property type="term" value="F:zinc ion binding"/>
    <property type="evidence" value="ECO:0007669"/>
    <property type="project" value="UniProtKB-UniRule"/>
</dbReference>
<name>A0A0X9VJ61_9GAMM</name>
<dbReference type="PATRIC" id="fig|634113.3.peg.447"/>
<dbReference type="HAMAP" id="MF_00009">
    <property type="entry name" value="Endoribonucl_YbeY"/>
    <property type="match status" value="1"/>
</dbReference>
<feature type="binding site" evidence="8">
    <location>
        <position position="114"/>
    </location>
    <ligand>
        <name>Zn(2+)</name>
        <dbReference type="ChEBI" id="CHEBI:29105"/>
        <note>catalytic</note>
    </ligand>
</feature>
<dbReference type="Pfam" id="PF02130">
    <property type="entry name" value="YbeY"/>
    <property type="match status" value="1"/>
</dbReference>
<dbReference type="NCBIfam" id="TIGR00043">
    <property type="entry name" value="rRNA maturation RNase YbeY"/>
    <property type="match status" value="1"/>
</dbReference>
<dbReference type="STRING" id="634113.AUT07_00468"/>
<keyword evidence="6 8" id="KW-0378">Hydrolase</keyword>
<dbReference type="GO" id="GO:0004222">
    <property type="term" value="F:metalloendopeptidase activity"/>
    <property type="evidence" value="ECO:0007669"/>
    <property type="project" value="InterPro"/>
</dbReference>
<keyword evidence="8" id="KW-0963">Cytoplasm</keyword>